<evidence type="ECO:0000313" key="14">
    <source>
        <dbReference type="EMBL" id="OUP32517.1"/>
    </source>
</evidence>
<evidence type="ECO:0000313" key="13">
    <source>
        <dbReference type="EMBL" id="OUO00097.1"/>
    </source>
</evidence>
<evidence type="ECO:0000259" key="12">
    <source>
        <dbReference type="PROSITE" id="PS51831"/>
    </source>
</evidence>
<protein>
    <recommendedName>
        <fullName evidence="9 10">Ribonuclease Y</fullName>
        <shortName evidence="9">RNase Y</shortName>
        <ecNumber evidence="9 10">3.1.-.-</ecNumber>
    </recommendedName>
</protein>
<feature type="coiled-coil region" evidence="11">
    <location>
        <begin position="48"/>
        <end position="164"/>
    </location>
</feature>
<dbReference type="EMBL" id="QRWP01000014">
    <property type="protein sequence ID" value="RGT30176.1"/>
    <property type="molecule type" value="Genomic_DNA"/>
</dbReference>
<dbReference type="SMART" id="SM00471">
    <property type="entry name" value="HDc"/>
    <property type="match status" value="1"/>
</dbReference>
<evidence type="ECO:0000313" key="18">
    <source>
        <dbReference type="Proteomes" id="UP000196587"/>
    </source>
</evidence>
<reference evidence="13" key="2">
    <citation type="journal article" date="2018" name="BMC Genomics">
        <title>Whole genome sequencing and function prediction of 133 gut anaerobes isolated from chicken caecum in pure cultures.</title>
        <authorList>
            <person name="Medvecky M."/>
            <person name="Cejkova D."/>
            <person name="Polansky O."/>
            <person name="Karasova D."/>
            <person name="Kubasova T."/>
            <person name="Cizek A."/>
            <person name="Rychlik I."/>
        </authorList>
    </citation>
    <scope>NUCLEOTIDE SEQUENCE</scope>
    <source>
        <strain evidence="14">An189</strain>
        <strain evidence="13">An43</strain>
    </source>
</reference>
<dbReference type="GO" id="GO:0016787">
    <property type="term" value="F:hydrolase activity"/>
    <property type="evidence" value="ECO:0007669"/>
    <property type="project" value="UniProtKB-KW"/>
</dbReference>
<dbReference type="GO" id="GO:0006402">
    <property type="term" value="P:mRNA catabolic process"/>
    <property type="evidence" value="ECO:0007669"/>
    <property type="project" value="UniProtKB-UniRule"/>
</dbReference>
<dbReference type="GeneID" id="61677796"/>
<dbReference type="SUPFAM" id="SSF54791">
    <property type="entry name" value="Eukaryotic type KH-domain (KH-domain type I)"/>
    <property type="match status" value="1"/>
</dbReference>
<dbReference type="EMBL" id="QRZG01000013">
    <property type="protein sequence ID" value="RGV54194.1"/>
    <property type="molecule type" value="Genomic_DNA"/>
</dbReference>
<sequence length="512" mass="57517">MTVVTIVVSIACFIVGGFASYMFFKHGLKSKYDSILKEAETEAEVIKKNKLLEVKEKFLNKKADLEKEVSLRNQKIQQAENKLKQRELVLNQRQEEIQRKKMEAEAVKENLEAQLVIVDKKKEELEHMQRQEIEKLEAISGLSAEEAKERMVESLKEEAKTQAQSYINDIMDDAKLTASKEAKRIVIQSIQRVATETAIENSVTVFHIESDEIKGRIIGREGRNIRALEAATGVEIVVDDTPEAIVLSAFDPVRREIARLALHQLVTDGRIHPARIEEVVAKVRKQVEEEIIETGKRTTIDLGIHGLHPELIRIIGKMKYRSSYGQNLLQHARETANLCAVMASELGLNPKKAKRAGLLHDIGKVPDEEPELPHALYGMKLAEKFKEKPDICNAIGAHHDEVEMTSLLAPIVQVCDAISGARPGARREIVEAYIKRLNDLEQLAMSYPGVTKTYAIQAGRELRVIVGADKIDDKATENLSGEIAKKIQDEMTYPGQVKITVIRETRAVSYAK</sequence>
<evidence type="ECO:0000256" key="7">
    <source>
        <dbReference type="ARBA" id="ARBA00022989"/>
    </source>
</evidence>
<dbReference type="Proteomes" id="UP000195386">
    <property type="component" value="Unassembled WGS sequence"/>
</dbReference>
<dbReference type="GO" id="GO:0003723">
    <property type="term" value="F:RNA binding"/>
    <property type="evidence" value="ECO:0007669"/>
    <property type="project" value="UniProtKB-UniRule"/>
</dbReference>
<dbReference type="InterPro" id="IPR006675">
    <property type="entry name" value="HDIG_dom"/>
</dbReference>
<keyword evidence="5 9" id="KW-0378">Hydrolase</keyword>
<dbReference type="Pfam" id="PF00013">
    <property type="entry name" value="KH_1"/>
    <property type="match status" value="1"/>
</dbReference>
<evidence type="ECO:0000256" key="2">
    <source>
        <dbReference type="ARBA" id="ARBA00022692"/>
    </source>
</evidence>
<evidence type="ECO:0000256" key="9">
    <source>
        <dbReference type="HAMAP-Rule" id="MF_00335"/>
    </source>
</evidence>
<reference evidence="17 18" key="1">
    <citation type="submission" date="2017-04" db="EMBL/GenBank/DDBJ databases">
        <title>Function of individual gut microbiota members based on whole genome sequencing of pure cultures obtained from chicken caecum.</title>
        <authorList>
            <person name="Medvecky M."/>
            <person name="Cejkova D."/>
            <person name="Polansky O."/>
            <person name="Karasova D."/>
            <person name="Kubasova T."/>
            <person name="Cizek A."/>
            <person name="Rychlik I."/>
        </authorList>
    </citation>
    <scope>NUCLEOTIDE SEQUENCE [LARGE SCALE GENOMIC DNA]</scope>
    <source>
        <strain evidence="18">An189</strain>
        <strain evidence="17">An43</strain>
    </source>
</reference>
<reference evidence="19 20" key="3">
    <citation type="submission" date="2018-08" db="EMBL/GenBank/DDBJ databases">
        <title>A genome reference for cultivated species of the human gut microbiota.</title>
        <authorList>
            <person name="Zou Y."/>
            <person name="Xue W."/>
            <person name="Luo G."/>
        </authorList>
    </citation>
    <scope>NUCLEOTIDE SEQUENCE [LARGE SCALE GENOMIC DNA]</scope>
    <source>
        <strain evidence="16 19">AF14-27</strain>
        <strain evidence="15 20">AF19-1AC</strain>
    </source>
</reference>
<dbReference type="InterPro" id="IPR017705">
    <property type="entry name" value="Ribonuclease_Y"/>
</dbReference>
<proteinExistence type="inferred from homology"/>
<evidence type="ECO:0000313" key="20">
    <source>
        <dbReference type="Proteomes" id="UP000285159"/>
    </source>
</evidence>
<dbReference type="InterPro" id="IPR004088">
    <property type="entry name" value="KH_dom_type_1"/>
</dbReference>
<dbReference type="EMBL" id="NFII01000014">
    <property type="protein sequence ID" value="OUO00097.1"/>
    <property type="molecule type" value="Genomic_DNA"/>
</dbReference>
<dbReference type="NCBIfam" id="TIGR03319">
    <property type="entry name" value="RNase_Y"/>
    <property type="match status" value="1"/>
</dbReference>
<dbReference type="InterPro" id="IPR006674">
    <property type="entry name" value="HD_domain"/>
</dbReference>
<dbReference type="Pfam" id="PF12072">
    <property type="entry name" value="RNase_Y_N"/>
    <property type="match status" value="1"/>
</dbReference>
<dbReference type="SUPFAM" id="SSF109604">
    <property type="entry name" value="HD-domain/PDEase-like"/>
    <property type="match status" value="1"/>
</dbReference>
<dbReference type="InterPro" id="IPR004087">
    <property type="entry name" value="KH_dom"/>
</dbReference>
<dbReference type="NCBIfam" id="TIGR00277">
    <property type="entry name" value="HDIG"/>
    <property type="match status" value="1"/>
</dbReference>
<evidence type="ECO:0000256" key="5">
    <source>
        <dbReference type="ARBA" id="ARBA00022801"/>
    </source>
</evidence>
<evidence type="ECO:0000256" key="8">
    <source>
        <dbReference type="ARBA" id="ARBA00023136"/>
    </source>
</evidence>
<dbReference type="CDD" id="cd00077">
    <property type="entry name" value="HDc"/>
    <property type="match status" value="1"/>
</dbReference>
<evidence type="ECO:0000313" key="19">
    <source>
        <dbReference type="Proteomes" id="UP000284366"/>
    </source>
</evidence>
<dbReference type="Gene3D" id="3.30.1370.10">
    <property type="entry name" value="K Homology domain, type 1"/>
    <property type="match status" value="1"/>
</dbReference>
<feature type="domain" description="HD" evidence="12">
    <location>
        <begin position="328"/>
        <end position="421"/>
    </location>
</feature>
<keyword evidence="3 9" id="KW-0540">Nuclease</keyword>
<dbReference type="CDD" id="cd22431">
    <property type="entry name" value="KH-I_RNaseY"/>
    <property type="match status" value="1"/>
</dbReference>
<comment type="similarity">
    <text evidence="9">Belongs to the RNase Y family.</text>
</comment>
<dbReference type="PROSITE" id="PS51831">
    <property type="entry name" value="HD"/>
    <property type="match status" value="1"/>
</dbReference>
<keyword evidence="6 9" id="KW-0694">RNA-binding</keyword>
<dbReference type="Proteomes" id="UP000284366">
    <property type="component" value="Unassembled WGS sequence"/>
</dbReference>
<dbReference type="FunFam" id="1.10.3210.10:FF:000013">
    <property type="entry name" value="Ribonuclease Y"/>
    <property type="match status" value="1"/>
</dbReference>
<comment type="function">
    <text evidence="9">Endoribonuclease that initiates mRNA decay.</text>
</comment>
<dbReference type="EMBL" id="NFKE01000012">
    <property type="protein sequence ID" value="OUP32517.1"/>
    <property type="molecule type" value="Genomic_DNA"/>
</dbReference>
<dbReference type="PROSITE" id="PS50084">
    <property type="entry name" value="KH_TYPE_1"/>
    <property type="match status" value="1"/>
</dbReference>
<gene>
    <name evidence="9 15" type="primary">rny</name>
    <name evidence="14" type="ORF">B5F24_14375</name>
    <name evidence="13" type="ORF">B5F97_13680</name>
    <name evidence="16" type="ORF">DWW09_08990</name>
    <name evidence="15" type="ORF">DWX38_14380</name>
</gene>
<evidence type="ECO:0000313" key="15">
    <source>
        <dbReference type="EMBL" id="RGT30176.1"/>
    </source>
</evidence>
<evidence type="ECO:0000256" key="4">
    <source>
        <dbReference type="ARBA" id="ARBA00022759"/>
    </source>
</evidence>
<keyword evidence="1 9" id="KW-1003">Cell membrane</keyword>
<keyword evidence="8 9" id="KW-0472">Membrane</keyword>
<dbReference type="Proteomes" id="UP000285159">
    <property type="component" value="Unassembled WGS sequence"/>
</dbReference>
<dbReference type="AlphaFoldDB" id="A0A1Y3YQU2"/>
<dbReference type="GO" id="GO:0005886">
    <property type="term" value="C:plasma membrane"/>
    <property type="evidence" value="ECO:0007669"/>
    <property type="project" value="UniProtKB-SubCell"/>
</dbReference>
<dbReference type="SMART" id="SM00322">
    <property type="entry name" value="KH"/>
    <property type="match status" value="1"/>
</dbReference>
<dbReference type="InterPro" id="IPR036612">
    <property type="entry name" value="KH_dom_type_1_sf"/>
</dbReference>
<evidence type="ECO:0000256" key="10">
    <source>
        <dbReference type="NCBIfam" id="TIGR03319"/>
    </source>
</evidence>
<evidence type="ECO:0000256" key="11">
    <source>
        <dbReference type="SAM" id="Coils"/>
    </source>
</evidence>
<evidence type="ECO:0000256" key="6">
    <source>
        <dbReference type="ARBA" id="ARBA00022884"/>
    </source>
</evidence>
<comment type="caution">
    <text evidence="13">The sequence shown here is derived from an EMBL/GenBank/DDBJ whole genome shotgun (WGS) entry which is preliminary data.</text>
</comment>
<evidence type="ECO:0000313" key="17">
    <source>
        <dbReference type="Proteomes" id="UP000195386"/>
    </source>
</evidence>
<dbReference type="HAMAP" id="MF_00335">
    <property type="entry name" value="RNase_Y"/>
    <property type="match status" value="1"/>
</dbReference>
<dbReference type="InterPro" id="IPR003607">
    <property type="entry name" value="HD/PDEase_dom"/>
</dbReference>
<organism evidence="13 17">
    <name type="scientific">Bacteroides clarus</name>
    <dbReference type="NCBI Taxonomy" id="626929"/>
    <lineage>
        <taxon>Bacteria</taxon>
        <taxon>Pseudomonadati</taxon>
        <taxon>Bacteroidota</taxon>
        <taxon>Bacteroidia</taxon>
        <taxon>Bacteroidales</taxon>
        <taxon>Bacteroidaceae</taxon>
        <taxon>Bacteroides</taxon>
    </lineage>
</organism>
<keyword evidence="2 9" id="KW-0812">Transmembrane</keyword>
<evidence type="ECO:0000256" key="3">
    <source>
        <dbReference type="ARBA" id="ARBA00022722"/>
    </source>
</evidence>
<dbReference type="Pfam" id="PF01966">
    <property type="entry name" value="HD"/>
    <property type="match status" value="1"/>
</dbReference>
<dbReference type="InterPro" id="IPR022711">
    <property type="entry name" value="RNase_Y_N"/>
</dbReference>
<accession>A0A1Y3YQU2</accession>
<keyword evidence="4 9" id="KW-0255">Endonuclease</keyword>
<dbReference type="PANTHER" id="PTHR12826">
    <property type="entry name" value="RIBONUCLEASE Y"/>
    <property type="match status" value="1"/>
</dbReference>
<keyword evidence="11" id="KW-0175">Coiled coil</keyword>
<keyword evidence="7 9" id="KW-1133">Transmembrane helix</keyword>
<dbReference type="GO" id="GO:0004521">
    <property type="term" value="F:RNA endonuclease activity"/>
    <property type="evidence" value="ECO:0007669"/>
    <property type="project" value="UniProtKB-UniRule"/>
</dbReference>
<evidence type="ECO:0000256" key="1">
    <source>
        <dbReference type="ARBA" id="ARBA00022475"/>
    </source>
</evidence>
<dbReference type="Gene3D" id="1.10.3210.10">
    <property type="entry name" value="Hypothetical protein af1432"/>
    <property type="match status" value="1"/>
</dbReference>
<dbReference type="Proteomes" id="UP000196587">
    <property type="component" value="Unassembled WGS sequence"/>
</dbReference>
<name>A0A1Y3YQU2_9BACE</name>
<dbReference type="RefSeq" id="WP_022217732.1">
    <property type="nucleotide sequence ID" value="NZ_CABIZW010000005.1"/>
</dbReference>
<comment type="subcellular location">
    <subcellularLocation>
        <location evidence="9">Cell membrane</location>
        <topology evidence="9">Single-pass membrane protein</topology>
    </subcellularLocation>
</comment>
<feature type="transmembrane region" description="Helical" evidence="9">
    <location>
        <begin position="6"/>
        <end position="24"/>
    </location>
</feature>
<dbReference type="EC" id="3.1.-.-" evidence="9 10"/>
<dbReference type="PANTHER" id="PTHR12826:SF15">
    <property type="entry name" value="RIBONUCLEASE Y"/>
    <property type="match status" value="1"/>
</dbReference>
<evidence type="ECO:0000313" key="16">
    <source>
        <dbReference type="EMBL" id="RGV54194.1"/>
    </source>
</evidence>